<dbReference type="Gene3D" id="3.30.70.890">
    <property type="entry name" value="GHMP kinase, C-terminal domain"/>
    <property type="match status" value="1"/>
</dbReference>
<dbReference type="PANTHER" id="PTHR20861">
    <property type="entry name" value="HOMOSERINE/4-DIPHOSPHOCYTIDYL-2-C-METHYL-D-ERYTHRITOL KINASE"/>
    <property type="match status" value="1"/>
</dbReference>
<dbReference type="RefSeq" id="WP_367780515.1">
    <property type="nucleotide sequence ID" value="NZ_JBFMIA010000020.1"/>
</dbReference>
<evidence type="ECO:0000256" key="11">
    <source>
        <dbReference type="ARBA" id="ARBA00049375"/>
    </source>
</evidence>
<comment type="similarity">
    <text evidence="2 13">Belongs to the GHMP kinase family. Homoserine kinase subfamily.</text>
</comment>
<evidence type="ECO:0000259" key="15">
    <source>
        <dbReference type="Pfam" id="PF08544"/>
    </source>
</evidence>
<gene>
    <name evidence="13 16" type="primary">thrB</name>
    <name evidence="16" type="ORF">AB1471_14640</name>
</gene>
<dbReference type="InterPro" id="IPR000870">
    <property type="entry name" value="Homoserine_kinase"/>
</dbReference>
<keyword evidence="9 13" id="KW-0418">Kinase</keyword>
<evidence type="ECO:0000256" key="4">
    <source>
        <dbReference type="ARBA" id="ARBA00017858"/>
    </source>
</evidence>
<evidence type="ECO:0000256" key="5">
    <source>
        <dbReference type="ARBA" id="ARBA00022605"/>
    </source>
</evidence>
<dbReference type="EC" id="2.7.1.39" evidence="3 13"/>
<dbReference type="PROSITE" id="PS00627">
    <property type="entry name" value="GHMP_KINASES_ATP"/>
    <property type="match status" value="1"/>
</dbReference>
<evidence type="ECO:0000313" key="17">
    <source>
        <dbReference type="Proteomes" id="UP001556040"/>
    </source>
</evidence>
<proteinExistence type="inferred from homology"/>
<accession>A0ABV3Q6P6</accession>
<feature type="binding site" evidence="13">
    <location>
        <begin position="89"/>
        <end position="99"/>
    </location>
    <ligand>
        <name>ATP</name>
        <dbReference type="ChEBI" id="CHEBI:30616"/>
    </ligand>
</feature>
<keyword evidence="7 13" id="KW-0791">Threonine biosynthesis</keyword>
<dbReference type="PIRSF" id="PIRSF000676">
    <property type="entry name" value="Homoser_kin"/>
    <property type="match status" value="1"/>
</dbReference>
<dbReference type="SUPFAM" id="SSF54211">
    <property type="entry name" value="Ribosomal protein S5 domain 2-like"/>
    <property type="match status" value="1"/>
</dbReference>
<keyword evidence="5 13" id="KW-0028">Amino-acid biosynthesis</keyword>
<evidence type="ECO:0000256" key="12">
    <source>
        <dbReference type="ARBA" id="ARBA00049954"/>
    </source>
</evidence>
<dbReference type="EMBL" id="JBFMIA010000020">
    <property type="protein sequence ID" value="MEW9503027.1"/>
    <property type="molecule type" value="Genomic_DNA"/>
</dbReference>
<dbReference type="InterPro" id="IPR013750">
    <property type="entry name" value="GHMP_kinase_C_dom"/>
</dbReference>
<keyword evidence="10 13" id="KW-0067">ATP-binding</keyword>
<evidence type="ECO:0000256" key="1">
    <source>
        <dbReference type="ARBA" id="ARBA00005015"/>
    </source>
</evidence>
<dbReference type="SUPFAM" id="SSF55060">
    <property type="entry name" value="GHMP Kinase, C-terminal domain"/>
    <property type="match status" value="1"/>
</dbReference>
<dbReference type="GO" id="GO:0004413">
    <property type="term" value="F:homoserine kinase activity"/>
    <property type="evidence" value="ECO:0007669"/>
    <property type="project" value="UniProtKB-EC"/>
</dbReference>
<protein>
    <recommendedName>
        <fullName evidence="4 13">Homoserine kinase</fullName>
        <shortName evidence="13">HK</shortName>
        <shortName evidence="13">HSK</shortName>
        <ecNumber evidence="3 13">2.7.1.39</ecNumber>
    </recommendedName>
</protein>
<dbReference type="Proteomes" id="UP001556040">
    <property type="component" value="Unassembled WGS sequence"/>
</dbReference>
<feature type="domain" description="GHMP kinase C-terminal" evidence="15">
    <location>
        <begin position="202"/>
        <end position="277"/>
    </location>
</feature>
<evidence type="ECO:0000256" key="7">
    <source>
        <dbReference type="ARBA" id="ARBA00022697"/>
    </source>
</evidence>
<comment type="pathway">
    <text evidence="1 13">Amino-acid biosynthesis; L-threonine biosynthesis; L-threonine from L-aspartate: step 4/5.</text>
</comment>
<dbReference type="InterPro" id="IPR006203">
    <property type="entry name" value="GHMP_knse_ATP-bd_CS"/>
</dbReference>
<name>A0ABV3Q6P6_9BACL</name>
<dbReference type="Pfam" id="PF08544">
    <property type="entry name" value="GHMP_kinases_C"/>
    <property type="match status" value="1"/>
</dbReference>
<organism evidence="16 17">
    <name type="scientific">Jeotgalibacillus marinus</name>
    <dbReference type="NCBI Taxonomy" id="86667"/>
    <lineage>
        <taxon>Bacteria</taxon>
        <taxon>Bacillati</taxon>
        <taxon>Bacillota</taxon>
        <taxon>Bacilli</taxon>
        <taxon>Bacillales</taxon>
        <taxon>Caryophanaceae</taxon>
        <taxon>Jeotgalibacillus</taxon>
    </lineage>
</organism>
<comment type="caution">
    <text evidence="16">The sequence shown here is derived from an EMBL/GenBank/DDBJ whole genome shotgun (WGS) entry which is preliminary data.</text>
</comment>
<evidence type="ECO:0000256" key="10">
    <source>
        <dbReference type="ARBA" id="ARBA00022840"/>
    </source>
</evidence>
<evidence type="ECO:0000256" key="8">
    <source>
        <dbReference type="ARBA" id="ARBA00022741"/>
    </source>
</evidence>
<feature type="domain" description="GHMP kinase N-terminal" evidence="14">
    <location>
        <begin position="60"/>
        <end position="142"/>
    </location>
</feature>
<comment type="subcellular location">
    <subcellularLocation>
        <location evidence="13">Cytoplasm</location>
    </subcellularLocation>
</comment>
<reference evidence="16 17" key="1">
    <citation type="journal article" date="1979" name="Int. J. Syst. Evol. Microbiol.">
        <title>Bacillus globisporus subsp. marinus subsp. nov.</title>
        <authorList>
            <person name="Liu H."/>
        </authorList>
    </citation>
    <scope>NUCLEOTIDE SEQUENCE [LARGE SCALE GENOMIC DNA]</scope>
    <source>
        <strain evidence="16 17">DSM 1297</strain>
    </source>
</reference>
<keyword evidence="13" id="KW-0963">Cytoplasm</keyword>
<evidence type="ECO:0000313" key="16">
    <source>
        <dbReference type="EMBL" id="MEW9503027.1"/>
    </source>
</evidence>
<dbReference type="Pfam" id="PF00288">
    <property type="entry name" value="GHMP_kinases_N"/>
    <property type="match status" value="1"/>
</dbReference>
<keyword evidence="6 13" id="KW-0808">Transferase</keyword>
<evidence type="ECO:0000256" key="13">
    <source>
        <dbReference type="HAMAP-Rule" id="MF_00384"/>
    </source>
</evidence>
<keyword evidence="17" id="KW-1185">Reference proteome</keyword>
<comment type="catalytic activity">
    <reaction evidence="11 13">
        <text>L-homoserine + ATP = O-phospho-L-homoserine + ADP + H(+)</text>
        <dbReference type="Rhea" id="RHEA:13985"/>
        <dbReference type="ChEBI" id="CHEBI:15378"/>
        <dbReference type="ChEBI" id="CHEBI:30616"/>
        <dbReference type="ChEBI" id="CHEBI:57476"/>
        <dbReference type="ChEBI" id="CHEBI:57590"/>
        <dbReference type="ChEBI" id="CHEBI:456216"/>
        <dbReference type="EC" id="2.7.1.39"/>
    </reaction>
</comment>
<dbReference type="PRINTS" id="PR00958">
    <property type="entry name" value="HOMSERKINASE"/>
</dbReference>
<dbReference type="InterPro" id="IPR014721">
    <property type="entry name" value="Ribsml_uS5_D2-typ_fold_subgr"/>
</dbReference>
<dbReference type="Gene3D" id="3.30.230.10">
    <property type="match status" value="1"/>
</dbReference>
<keyword evidence="8 13" id="KW-0547">Nucleotide-binding</keyword>
<comment type="function">
    <text evidence="12 13">Catalyzes the ATP-dependent phosphorylation of L-homoserine to L-homoserine phosphate.</text>
</comment>
<dbReference type="InterPro" id="IPR020568">
    <property type="entry name" value="Ribosomal_Su5_D2-typ_SF"/>
</dbReference>
<evidence type="ECO:0000259" key="14">
    <source>
        <dbReference type="Pfam" id="PF00288"/>
    </source>
</evidence>
<dbReference type="NCBIfam" id="TIGR00191">
    <property type="entry name" value="thrB"/>
    <property type="match status" value="1"/>
</dbReference>
<dbReference type="PANTHER" id="PTHR20861:SF1">
    <property type="entry name" value="HOMOSERINE KINASE"/>
    <property type="match status" value="1"/>
</dbReference>
<evidence type="ECO:0000256" key="2">
    <source>
        <dbReference type="ARBA" id="ARBA00007370"/>
    </source>
</evidence>
<dbReference type="HAMAP" id="MF_00384">
    <property type="entry name" value="Homoser_kinase"/>
    <property type="match status" value="1"/>
</dbReference>
<sequence>MTFAPFQVKVPATTANLGPGFDSIGLALQVYQSVRVIPSSTWCIEYEDETHKELSIGNDNIIMSTIKKVESIFNQQSPTASLSVRSNIPLSRGMGSSAAAIVAGIAIAEQLLGLNLSDEQKVKIASDIEGHPDNVSAALVGGLTVSRYDQHELDFIKLPTHNVGILLMVPSHELETSLSRGSLPEVLSHKKATSSSAAANVMLPAILMNDWSTAGKLMEKDGFHEPYRTKWLQSFEDIRHYAKELGAYGCTISGAGPSLVIFCPQESQKNIHKELELSYPNYICIKTRLDSIGTTVSPIYLKENMQPPV</sequence>
<dbReference type="InterPro" id="IPR006204">
    <property type="entry name" value="GHMP_kinase_N_dom"/>
</dbReference>
<evidence type="ECO:0000256" key="3">
    <source>
        <dbReference type="ARBA" id="ARBA00012078"/>
    </source>
</evidence>
<dbReference type="InterPro" id="IPR036554">
    <property type="entry name" value="GHMP_kinase_C_sf"/>
</dbReference>
<evidence type="ECO:0000256" key="9">
    <source>
        <dbReference type="ARBA" id="ARBA00022777"/>
    </source>
</evidence>
<evidence type="ECO:0000256" key="6">
    <source>
        <dbReference type="ARBA" id="ARBA00022679"/>
    </source>
</evidence>